<dbReference type="EMBL" id="CAJGYM010000110">
    <property type="protein sequence ID" value="CAD6197953.1"/>
    <property type="molecule type" value="Genomic_DNA"/>
</dbReference>
<protein>
    <submittedName>
        <fullName evidence="2">Uncharacterized protein</fullName>
    </submittedName>
</protein>
<feature type="region of interest" description="Disordered" evidence="1">
    <location>
        <begin position="357"/>
        <end position="425"/>
    </location>
</feature>
<sequence>MYPMSAENSVYNNPDQRKLNERQKLQQTLATENGLFTEGVSEAVIETSTTRPFDFDGSRKANSSARRIIEAFVVAEMGNGDWAVYSKDIGYYFMINGNFLANLGCYLRLNVPESTRPGTKLEEDDFEDLGIFYPPTKDINIRYFQTKKLSLISLKVSVSVETDGALWIEKNYISPEHIYDPMSLIVKALHPNIEAEKTYWLCLELLSESEGFFIVKVHKDFKRKEADMLENSICDYDLPFEKIGKIINWLGNQLKVTMAGKTPLAISHFKYRLNSRGSTPELADVSERDRTFSPPKPDLNLSSDLRQCTAAVHDTIKCKRIGQFGSFIRDGQRFFNVTLPSCSNGCVEKDVRNFPKPEKTSVHQEPNLNSSGLGERKSSTKDENISNQKTPETLFCLPPQSTEQTSSRKKVGSEPEREEKESLESVWHQREDLDEEKIVPHAETRKKSITEEANEYAETIEIIMNRLKTMEPEKAKKQMKRFLKALDQLISTVKTDNPEILEKFEALGEILRKRQRCLQEMTRLSI</sequence>
<evidence type="ECO:0000256" key="1">
    <source>
        <dbReference type="SAM" id="MobiDB-lite"/>
    </source>
</evidence>
<dbReference type="AlphaFoldDB" id="A0A8S1HUR7"/>
<dbReference type="Proteomes" id="UP000835052">
    <property type="component" value="Unassembled WGS sequence"/>
</dbReference>
<feature type="compositionally biased region" description="Basic and acidic residues" evidence="1">
    <location>
        <begin position="411"/>
        <end position="425"/>
    </location>
</feature>
<evidence type="ECO:0000313" key="2">
    <source>
        <dbReference type="EMBL" id="CAD6197953.1"/>
    </source>
</evidence>
<comment type="caution">
    <text evidence="2">The sequence shown here is derived from an EMBL/GenBank/DDBJ whole genome shotgun (WGS) entry which is preliminary data.</text>
</comment>
<proteinExistence type="predicted"/>
<feature type="compositionally biased region" description="Basic and acidic residues" evidence="1">
    <location>
        <begin position="374"/>
        <end position="384"/>
    </location>
</feature>
<keyword evidence="3" id="KW-1185">Reference proteome</keyword>
<name>A0A8S1HUR7_9PELO</name>
<evidence type="ECO:0000313" key="3">
    <source>
        <dbReference type="Proteomes" id="UP000835052"/>
    </source>
</evidence>
<organism evidence="2 3">
    <name type="scientific">Caenorhabditis auriculariae</name>
    <dbReference type="NCBI Taxonomy" id="2777116"/>
    <lineage>
        <taxon>Eukaryota</taxon>
        <taxon>Metazoa</taxon>
        <taxon>Ecdysozoa</taxon>
        <taxon>Nematoda</taxon>
        <taxon>Chromadorea</taxon>
        <taxon>Rhabditida</taxon>
        <taxon>Rhabditina</taxon>
        <taxon>Rhabditomorpha</taxon>
        <taxon>Rhabditoidea</taxon>
        <taxon>Rhabditidae</taxon>
        <taxon>Peloderinae</taxon>
        <taxon>Caenorhabditis</taxon>
    </lineage>
</organism>
<accession>A0A8S1HUR7</accession>
<feature type="compositionally biased region" description="Polar residues" evidence="1">
    <location>
        <begin position="363"/>
        <end position="372"/>
    </location>
</feature>
<reference evidence="2" key="1">
    <citation type="submission" date="2020-10" db="EMBL/GenBank/DDBJ databases">
        <authorList>
            <person name="Kikuchi T."/>
        </authorList>
    </citation>
    <scope>NUCLEOTIDE SEQUENCE</scope>
    <source>
        <strain evidence="2">NKZ352</strain>
    </source>
</reference>
<gene>
    <name evidence="2" type="ORF">CAUJ_LOCUS13860</name>
</gene>